<dbReference type="EMBL" id="ML738294">
    <property type="protein sequence ID" value="KAE8319509.1"/>
    <property type="molecule type" value="Genomic_DNA"/>
</dbReference>
<dbReference type="SMART" id="SM00343">
    <property type="entry name" value="ZnF_C2HC"/>
    <property type="match status" value="3"/>
</dbReference>
<dbReference type="InterPro" id="IPR001878">
    <property type="entry name" value="Znf_CCHC"/>
</dbReference>
<accession>A0A5N6WI65</accession>
<protein>
    <recommendedName>
        <fullName evidence="1">CCHC-type domain-containing protein</fullName>
    </recommendedName>
</protein>
<name>A0A5N6WI65_9EURO</name>
<sequence>MTAPVDPVGIAFQFFEIGKKEYKKFRQSKEWAEGQSALDRWVLALSPLLENLRGQANSDNVDSSLKKPCIVAYENCSKLRDALEEVQRDYREKRKLGLRRKFEARSKYSKIDKLRQEFDSSMKTLRHSYTLFQMSSDTQPMNRYIRLAAQLSSQLNALPDQLAEHLTMHASVIARSTSERGSRRRDTYRVVKPIPKTSARREARRSFKFFDDDRVMDMCVSKRQRQGQCLNCGTFRHFEVSCRRPCGKCFRYGHTMSECESAMACYICHGAHLSERCPRRKW</sequence>
<feature type="domain" description="CCHC-type" evidence="1">
    <location>
        <begin position="264"/>
        <end position="279"/>
    </location>
</feature>
<dbReference type="SUPFAM" id="SSF57756">
    <property type="entry name" value="Retrovirus zinc finger-like domains"/>
    <property type="match status" value="1"/>
</dbReference>
<dbReference type="GO" id="GO:0003676">
    <property type="term" value="F:nucleic acid binding"/>
    <property type="evidence" value="ECO:0007669"/>
    <property type="project" value="InterPro"/>
</dbReference>
<dbReference type="InterPro" id="IPR036875">
    <property type="entry name" value="Znf_CCHC_sf"/>
</dbReference>
<proteinExistence type="predicted"/>
<evidence type="ECO:0000259" key="1">
    <source>
        <dbReference type="SMART" id="SM00343"/>
    </source>
</evidence>
<feature type="domain" description="CCHC-type" evidence="1">
    <location>
        <begin position="228"/>
        <end position="244"/>
    </location>
</feature>
<organism evidence="2 3">
    <name type="scientific">Aspergillus transmontanensis</name>
    <dbReference type="NCBI Taxonomy" id="1034304"/>
    <lineage>
        <taxon>Eukaryota</taxon>
        <taxon>Fungi</taxon>
        <taxon>Dikarya</taxon>
        <taxon>Ascomycota</taxon>
        <taxon>Pezizomycotina</taxon>
        <taxon>Eurotiomycetes</taxon>
        <taxon>Eurotiomycetidae</taxon>
        <taxon>Eurotiales</taxon>
        <taxon>Aspergillaceae</taxon>
        <taxon>Aspergillus</taxon>
        <taxon>Aspergillus subgen. Circumdati</taxon>
    </lineage>
</organism>
<reference evidence="3" key="1">
    <citation type="submission" date="2019-04" db="EMBL/GenBank/DDBJ databases">
        <title>Friends and foes A comparative genomics studyof 23 Aspergillus species from section Flavi.</title>
        <authorList>
            <consortium name="DOE Joint Genome Institute"/>
            <person name="Kjaerbolling I."/>
            <person name="Vesth T."/>
            <person name="Frisvad J.C."/>
            <person name="Nybo J.L."/>
            <person name="Theobald S."/>
            <person name="Kildgaard S."/>
            <person name="Isbrandt T."/>
            <person name="Kuo A."/>
            <person name="Sato A."/>
            <person name="Lyhne E.K."/>
            <person name="Kogle M.E."/>
            <person name="Wiebenga A."/>
            <person name="Kun R.S."/>
            <person name="Lubbers R.J."/>
            <person name="Makela M.R."/>
            <person name="Barry K."/>
            <person name="Chovatia M."/>
            <person name="Clum A."/>
            <person name="Daum C."/>
            <person name="Haridas S."/>
            <person name="He G."/>
            <person name="LaButti K."/>
            <person name="Lipzen A."/>
            <person name="Mondo S."/>
            <person name="Riley R."/>
            <person name="Salamov A."/>
            <person name="Simmons B.A."/>
            <person name="Magnuson J.K."/>
            <person name="Henrissat B."/>
            <person name="Mortensen U.H."/>
            <person name="Larsen T.O."/>
            <person name="Devries R.P."/>
            <person name="Grigoriev I.V."/>
            <person name="Machida M."/>
            <person name="Baker S.E."/>
            <person name="Andersen M.R."/>
        </authorList>
    </citation>
    <scope>NUCLEOTIDE SEQUENCE [LARGE SCALE GENOMIC DNA]</scope>
    <source>
        <strain evidence="3">CBS 130015</strain>
    </source>
</reference>
<dbReference type="GO" id="GO:0008270">
    <property type="term" value="F:zinc ion binding"/>
    <property type="evidence" value="ECO:0007669"/>
    <property type="project" value="InterPro"/>
</dbReference>
<keyword evidence="3" id="KW-1185">Reference proteome</keyword>
<dbReference type="AlphaFoldDB" id="A0A5N6WI65"/>
<dbReference type="Proteomes" id="UP000325433">
    <property type="component" value="Unassembled WGS sequence"/>
</dbReference>
<feature type="domain" description="CCHC-type" evidence="1">
    <location>
        <begin position="245"/>
        <end position="261"/>
    </location>
</feature>
<evidence type="ECO:0000313" key="3">
    <source>
        <dbReference type="Proteomes" id="UP000325433"/>
    </source>
</evidence>
<gene>
    <name evidence="2" type="ORF">BDV41DRAFT_520133</name>
</gene>
<evidence type="ECO:0000313" key="2">
    <source>
        <dbReference type="EMBL" id="KAE8319509.1"/>
    </source>
</evidence>